<dbReference type="Proteomes" id="UP000479190">
    <property type="component" value="Unassembled WGS sequence"/>
</dbReference>
<protein>
    <submittedName>
        <fullName evidence="1">Uncharacterized protein</fullName>
    </submittedName>
</protein>
<evidence type="ECO:0000313" key="2">
    <source>
        <dbReference type="Proteomes" id="UP000479190"/>
    </source>
</evidence>
<dbReference type="AlphaFoldDB" id="A0A6H5HTB1"/>
<feature type="non-terminal residue" evidence="1">
    <location>
        <position position="1"/>
    </location>
</feature>
<proteinExistence type="predicted"/>
<keyword evidence="2" id="KW-1185">Reference proteome</keyword>
<dbReference type="EMBL" id="CADCXV010000065">
    <property type="protein sequence ID" value="CAB0028051.1"/>
    <property type="molecule type" value="Genomic_DNA"/>
</dbReference>
<sequence length="66" mass="7373">VCVEFTSGVAPASRRHSVTRYTKLLTPITSDADLKAVALRPSALRIARRPRGLPHDRLFFELRGDL</sequence>
<organism evidence="1 2">
    <name type="scientific">Trichogramma brassicae</name>
    <dbReference type="NCBI Taxonomy" id="86971"/>
    <lineage>
        <taxon>Eukaryota</taxon>
        <taxon>Metazoa</taxon>
        <taxon>Ecdysozoa</taxon>
        <taxon>Arthropoda</taxon>
        <taxon>Hexapoda</taxon>
        <taxon>Insecta</taxon>
        <taxon>Pterygota</taxon>
        <taxon>Neoptera</taxon>
        <taxon>Endopterygota</taxon>
        <taxon>Hymenoptera</taxon>
        <taxon>Apocrita</taxon>
        <taxon>Proctotrupomorpha</taxon>
        <taxon>Chalcidoidea</taxon>
        <taxon>Trichogrammatidae</taxon>
        <taxon>Trichogramma</taxon>
    </lineage>
</organism>
<gene>
    <name evidence="1" type="ORF">TBRA_LOCUS281</name>
</gene>
<reference evidence="1 2" key="1">
    <citation type="submission" date="2020-02" db="EMBL/GenBank/DDBJ databases">
        <authorList>
            <person name="Ferguson B K."/>
        </authorList>
    </citation>
    <scope>NUCLEOTIDE SEQUENCE [LARGE SCALE GENOMIC DNA]</scope>
</reference>
<evidence type="ECO:0000313" key="1">
    <source>
        <dbReference type="EMBL" id="CAB0028051.1"/>
    </source>
</evidence>
<accession>A0A6H5HTB1</accession>
<name>A0A6H5HTB1_9HYME</name>